<gene>
    <name evidence="3" type="ORF">ACFPTP_04065</name>
</gene>
<name>A0ABW0TUI8_9BACL</name>
<dbReference type="PANTHER" id="PTHR30337:SF7">
    <property type="entry name" value="PHOSPHOESTERASE"/>
    <property type="match status" value="1"/>
</dbReference>
<keyword evidence="1" id="KW-0378">Hydrolase</keyword>
<dbReference type="Proteomes" id="UP001596071">
    <property type="component" value="Unassembled WGS sequence"/>
</dbReference>
<evidence type="ECO:0000256" key="1">
    <source>
        <dbReference type="ARBA" id="ARBA00022801"/>
    </source>
</evidence>
<dbReference type="InterPro" id="IPR041796">
    <property type="entry name" value="Mre11_N"/>
</dbReference>
<dbReference type="PIRSF" id="PIRSF033091">
    <property type="entry name" value="Pesterase_YhaO"/>
    <property type="match status" value="1"/>
</dbReference>
<organism evidence="3 4">
    <name type="scientific">Sporosarcina koreensis</name>
    <dbReference type="NCBI Taxonomy" id="334735"/>
    <lineage>
        <taxon>Bacteria</taxon>
        <taxon>Bacillati</taxon>
        <taxon>Bacillota</taxon>
        <taxon>Bacilli</taxon>
        <taxon>Bacillales</taxon>
        <taxon>Caryophanaceae</taxon>
        <taxon>Sporosarcina</taxon>
    </lineage>
</organism>
<protein>
    <submittedName>
        <fullName evidence="3">Metallophosphoesterase</fullName>
    </submittedName>
</protein>
<dbReference type="InterPro" id="IPR029052">
    <property type="entry name" value="Metallo-depent_PP-like"/>
</dbReference>
<dbReference type="InterPro" id="IPR014576">
    <property type="entry name" value="Pesterase_YhaO"/>
</dbReference>
<feature type="domain" description="Calcineurin-like phosphoesterase" evidence="2">
    <location>
        <begin position="4"/>
        <end position="200"/>
    </location>
</feature>
<evidence type="ECO:0000313" key="4">
    <source>
        <dbReference type="Proteomes" id="UP001596071"/>
    </source>
</evidence>
<reference evidence="4" key="1">
    <citation type="journal article" date="2019" name="Int. J. Syst. Evol. Microbiol.">
        <title>The Global Catalogue of Microorganisms (GCM) 10K type strain sequencing project: providing services to taxonomists for standard genome sequencing and annotation.</title>
        <authorList>
            <consortium name="The Broad Institute Genomics Platform"/>
            <consortium name="The Broad Institute Genome Sequencing Center for Infectious Disease"/>
            <person name="Wu L."/>
            <person name="Ma J."/>
        </authorList>
    </citation>
    <scope>NUCLEOTIDE SEQUENCE [LARGE SCALE GENOMIC DNA]</scope>
    <source>
        <strain evidence="4">KACC 11299</strain>
    </source>
</reference>
<dbReference type="CDD" id="cd00840">
    <property type="entry name" value="MPP_Mre11_N"/>
    <property type="match status" value="1"/>
</dbReference>
<comment type="caution">
    <text evidence="3">The sequence shown here is derived from an EMBL/GenBank/DDBJ whole genome shotgun (WGS) entry which is preliminary data.</text>
</comment>
<dbReference type="Gene3D" id="3.60.21.10">
    <property type="match status" value="1"/>
</dbReference>
<dbReference type="SUPFAM" id="SSF56300">
    <property type="entry name" value="Metallo-dependent phosphatases"/>
    <property type="match status" value="1"/>
</dbReference>
<dbReference type="RefSeq" id="WP_381442419.1">
    <property type="nucleotide sequence ID" value="NZ_JBHSNP010000009.1"/>
</dbReference>
<keyword evidence="4" id="KW-1185">Reference proteome</keyword>
<accession>A0ABW0TUI8</accession>
<dbReference type="PANTHER" id="PTHR30337">
    <property type="entry name" value="COMPONENT OF ATP-DEPENDENT DSDNA EXONUCLEASE"/>
    <property type="match status" value="1"/>
</dbReference>
<proteinExistence type="predicted"/>
<sequence length="409" mass="46833">MTTIRFIHTADLHLDSPFKGMTGLPSARLNELRESTFTAFNRLIDYAVETSPDFLLIVGDIYDGEDRSLRAQRKFQEGMEKLHEAHIPVYITYGNHDHLSGNWTRFELPPNVHEFSEEVEEVPLTVRGMDVVLHGFSYPTRHVREEMISKYPPATDPHSFHIGLLHGSLAGNETHAVYSPFTIGELQSKHYDYWALGHIHLRQHLSEDPPIVYPGNIQGRHRNESGEKGFYEVELSKTDAVLSFVPTSAVQFGRIQIPCVDIRHANEWLAVCEEALLSFATEHGPSVVDVEILNLDDETAAFFAQTAEDVWLEAIREVMEGHEPFVWVQELTVTNPSHRQESNSLMEAVLGQVDSWSENEWKQVLGDVYQHVRTARYLEPLKEEDIQELRHEVEKLLLNELPTVLEVNR</sequence>
<dbReference type="InterPro" id="IPR050535">
    <property type="entry name" value="DNA_Repair-Maintenance_Comp"/>
</dbReference>
<evidence type="ECO:0000259" key="2">
    <source>
        <dbReference type="Pfam" id="PF00149"/>
    </source>
</evidence>
<dbReference type="EMBL" id="JBHSNP010000009">
    <property type="protein sequence ID" value="MFC5602387.1"/>
    <property type="molecule type" value="Genomic_DNA"/>
</dbReference>
<dbReference type="InterPro" id="IPR004843">
    <property type="entry name" value="Calcineurin-like_PHP"/>
</dbReference>
<dbReference type="Pfam" id="PF00149">
    <property type="entry name" value="Metallophos"/>
    <property type="match status" value="1"/>
</dbReference>
<evidence type="ECO:0000313" key="3">
    <source>
        <dbReference type="EMBL" id="MFC5602387.1"/>
    </source>
</evidence>